<evidence type="ECO:0000313" key="2">
    <source>
        <dbReference type="EMBL" id="GGM53221.1"/>
    </source>
</evidence>
<dbReference type="Gene3D" id="3.40.50.10540">
    <property type="entry name" value="Crotonobetainyl-coa:carnitine coa-transferase, domain 1"/>
    <property type="match status" value="1"/>
</dbReference>
<dbReference type="SUPFAM" id="SSF89796">
    <property type="entry name" value="CoA-transferase family III (CaiB/BaiF)"/>
    <property type="match status" value="1"/>
</dbReference>
<dbReference type="AlphaFoldDB" id="A0A917U3W2"/>
<dbReference type="PANTHER" id="PTHR48207">
    <property type="entry name" value="SUCCINATE--HYDROXYMETHYLGLUTARATE COA-TRANSFERASE"/>
    <property type="match status" value="1"/>
</dbReference>
<dbReference type="RefSeq" id="WP_189047081.1">
    <property type="nucleotide sequence ID" value="NZ_BMNB01000022.1"/>
</dbReference>
<dbReference type="GO" id="GO:0008410">
    <property type="term" value="F:CoA-transferase activity"/>
    <property type="evidence" value="ECO:0007669"/>
    <property type="project" value="TreeGrafter"/>
</dbReference>
<proteinExistence type="predicted"/>
<protein>
    <submittedName>
        <fullName evidence="2">CoA transferase</fullName>
    </submittedName>
</protein>
<comment type="caution">
    <text evidence="2">The sequence shown here is derived from an EMBL/GenBank/DDBJ whole genome shotgun (WGS) entry which is preliminary data.</text>
</comment>
<dbReference type="EMBL" id="BMNB01000022">
    <property type="protein sequence ID" value="GGM53221.1"/>
    <property type="molecule type" value="Genomic_DNA"/>
</dbReference>
<dbReference type="InterPro" id="IPR044855">
    <property type="entry name" value="CoA-Trfase_III_dom3_sf"/>
</dbReference>
<dbReference type="Proteomes" id="UP000608890">
    <property type="component" value="Unassembled WGS sequence"/>
</dbReference>
<dbReference type="InterPro" id="IPR003673">
    <property type="entry name" value="CoA-Trfase_fam_III"/>
</dbReference>
<gene>
    <name evidence="2" type="ORF">GCM10011608_42620</name>
</gene>
<dbReference type="Pfam" id="PF02515">
    <property type="entry name" value="CoA_transf_3"/>
    <property type="match status" value="1"/>
</dbReference>
<evidence type="ECO:0000256" key="1">
    <source>
        <dbReference type="ARBA" id="ARBA00022679"/>
    </source>
</evidence>
<dbReference type="InterPro" id="IPR023606">
    <property type="entry name" value="CoA-Trfase_III_dom_1_sf"/>
</dbReference>
<organism evidence="2 3">
    <name type="scientific">Micromonospora sonchi</name>
    <dbReference type="NCBI Taxonomy" id="1763543"/>
    <lineage>
        <taxon>Bacteria</taxon>
        <taxon>Bacillati</taxon>
        <taxon>Actinomycetota</taxon>
        <taxon>Actinomycetes</taxon>
        <taxon>Micromonosporales</taxon>
        <taxon>Micromonosporaceae</taxon>
        <taxon>Micromonospora</taxon>
    </lineage>
</organism>
<keyword evidence="3" id="KW-1185">Reference proteome</keyword>
<accession>A0A917U3W2</accession>
<dbReference type="PANTHER" id="PTHR48207:SF3">
    <property type="entry name" value="SUCCINATE--HYDROXYMETHYLGLUTARATE COA-TRANSFERASE"/>
    <property type="match status" value="1"/>
</dbReference>
<sequence length="418" mass="45572">MTDAFEGIRILDFTQLEQGPSATQMLADFGADVIKVERIDVGEIGRNQAPFLGDGYSPHWSATNRNKRSISVDVKSAEGRKLILDLAKNADIVASNFRPGVMDRLGLGYDALSAVNPRIIVAYASGYGLSGPYTHRRGQDLAAQAISGLMALSGTEETGPMPTGTFIIDYVASMQFALGMMAALAARQRTGRGQVVDSNLMNAAITTHLQEGTTFLSTGQRYPRPLANIAHAHNTALYGYYKAADNLWFTLIGEYYVDEQWRRAARACGLTPEQIDDPRFQSIEGLTEHVRETRDLLADAIARFPRDEIMARFEAEDILVAPVHDYDAVFDDPQVRHNNLVLEAEVDGIGPVRFVGMPVSLSETPARLRMVPPKVGQHNDEVLRAAGLSPDEIANLKSVGVIGSESDREAAGGRPAWS</sequence>
<reference evidence="2" key="1">
    <citation type="journal article" date="2014" name="Int. J. Syst. Evol. Microbiol.">
        <title>Complete genome sequence of Corynebacterium casei LMG S-19264T (=DSM 44701T), isolated from a smear-ripened cheese.</title>
        <authorList>
            <consortium name="US DOE Joint Genome Institute (JGI-PGF)"/>
            <person name="Walter F."/>
            <person name="Albersmeier A."/>
            <person name="Kalinowski J."/>
            <person name="Ruckert C."/>
        </authorList>
    </citation>
    <scope>NUCLEOTIDE SEQUENCE</scope>
    <source>
        <strain evidence="2">CGMCC 4.7312</strain>
    </source>
</reference>
<name>A0A917U3W2_9ACTN</name>
<keyword evidence="1 2" id="KW-0808">Transferase</keyword>
<evidence type="ECO:0000313" key="3">
    <source>
        <dbReference type="Proteomes" id="UP000608890"/>
    </source>
</evidence>
<reference evidence="2" key="2">
    <citation type="submission" date="2020-09" db="EMBL/GenBank/DDBJ databases">
        <authorList>
            <person name="Sun Q."/>
            <person name="Zhou Y."/>
        </authorList>
    </citation>
    <scope>NUCLEOTIDE SEQUENCE</scope>
    <source>
        <strain evidence="2">CGMCC 4.7312</strain>
    </source>
</reference>
<dbReference type="InterPro" id="IPR050483">
    <property type="entry name" value="CoA-transferase_III_domain"/>
</dbReference>
<dbReference type="Gene3D" id="3.30.1540.10">
    <property type="entry name" value="formyl-coa transferase, domain 3"/>
    <property type="match status" value="1"/>
</dbReference>